<dbReference type="EMBL" id="JAVIIW010000021">
    <property type="protein sequence ID" value="MDX8480476.1"/>
    <property type="molecule type" value="Genomic_DNA"/>
</dbReference>
<dbReference type="Proteomes" id="UP001287059">
    <property type="component" value="Unassembled WGS sequence"/>
</dbReference>
<comment type="caution">
    <text evidence="2">The sequence shown here is derived from an EMBL/GenBank/DDBJ whole genome shotgun (WGS) entry which is preliminary data.</text>
</comment>
<organism evidence="2 3">
    <name type="scientific">Mesorhizobium album</name>
    <dbReference type="NCBI Taxonomy" id="3072314"/>
    <lineage>
        <taxon>Bacteria</taxon>
        <taxon>Pseudomonadati</taxon>
        <taxon>Pseudomonadota</taxon>
        <taxon>Alphaproteobacteria</taxon>
        <taxon>Hyphomicrobiales</taxon>
        <taxon>Phyllobacteriaceae</taxon>
        <taxon>Mesorhizobium</taxon>
    </lineage>
</organism>
<evidence type="ECO:0000313" key="2">
    <source>
        <dbReference type="EMBL" id="MDX8480476.1"/>
    </source>
</evidence>
<sequence>MVAGEPDSVRVKFINGQWLVRVVEGGRLTHQVFDVHAQAEAFAEEERHRLGLPGEPPTEEPVEAKRRGKRGR</sequence>
<keyword evidence="3" id="KW-1185">Reference proteome</keyword>
<accession>A0ABU4Y0K1</accession>
<gene>
    <name evidence="2" type="ORF">RFN28_18710</name>
</gene>
<evidence type="ECO:0000256" key="1">
    <source>
        <dbReference type="SAM" id="MobiDB-lite"/>
    </source>
</evidence>
<reference evidence="2 3" key="1">
    <citation type="submission" date="2023-08" db="EMBL/GenBank/DDBJ databases">
        <title>Implementing the SeqCode for naming new Mesorhizobium species isolated from Vachellia karroo root nodules.</title>
        <authorList>
            <person name="Van Lill M."/>
        </authorList>
    </citation>
    <scope>NUCLEOTIDE SEQUENCE [LARGE SCALE GENOMIC DNA]</scope>
    <source>
        <strain evidence="2 3">VK24D</strain>
    </source>
</reference>
<protein>
    <recommendedName>
        <fullName evidence="4">DUF2188 domain-containing protein</fullName>
    </recommendedName>
</protein>
<evidence type="ECO:0008006" key="4">
    <source>
        <dbReference type="Google" id="ProtNLM"/>
    </source>
</evidence>
<name>A0ABU4Y0K1_9HYPH</name>
<feature type="region of interest" description="Disordered" evidence="1">
    <location>
        <begin position="44"/>
        <end position="72"/>
    </location>
</feature>
<dbReference type="RefSeq" id="WP_320288795.1">
    <property type="nucleotide sequence ID" value="NZ_JAVIIW010000021.1"/>
</dbReference>
<evidence type="ECO:0000313" key="3">
    <source>
        <dbReference type="Proteomes" id="UP001287059"/>
    </source>
</evidence>
<proteinExistence type="predicted"/>